<keyword evidence="10" id="KW-1185">Reference proteome</keyword>
<dbReference type="SUPFAM" id="SSF102114">
    <property type="entry name" value="Radical SAM enzymes"/>
    <property type="match status" value="1"/>
</dbReference>
<name>A0ABV5ZFL4_9GAMM</name>
<reference evidence="9 10" key="1">
    <citation type="submission" date="2024-09" db="EMBL/GenBank/DDBJ databases">
        <authorList>
            <person name="Sun Q."/>
            <person name="Mori K."/>
        </authorList>
    </citation>
    <scope>NUCLEOTIDE SEQUENCE [LARGE SCALE GENOMIC DNA]</scope>
    <source>
        <strain evidence="9 10">ATCC 51285</strain>
    </source>
</reference>
<dbReference type="InterPro" id="IPR034405">
    <property type="entry name" value="F420"/>
</dbReference>
<dbReference type="EC" id="2.5.1.147" evidence="9"/>
<evidence type="ECO:0000313" key="9">
    <source>
        <dbReference type="EMBL" id="MFB9887398.1"/>
    </source>
</evidence>
<evidence type="ECO:0000256" key="6">
    <source>
        <dbReference type="ARBA" id="ARBA00023004"/>
    </source>
</evidence>
<evidence type="ECO:0000256" key="5">
    <source>
        <dbReference type="ARBA" id="ARBA00022723"/>
    </source>
</evidence>
<dbReference type="InterPro" id="IPR019940">
    <property type="entry name" value="CofH_family"/>
</dbReference>
<evidence type="ECO:0000256" key="1">
    <source>
        <dbReference type="ARBA" id="ARBA00001966"/>
    </source>
</evidence>
<dbReference type="NCBIfam" id="NF005609">
    <property type="entry name" value="PRK07360.1"/>
    <property type="match status" value="1"/>
</dbReference>
<dbReference type="CDD" id="cd01335">
    <property type="entry name" value="Radical_SAM"/>
    <property type="match status" value="1"/>
</dbReference>
<dbReference type="PIRSF" id="PIRSF004762">
    <property type="entry name" value="CHP00423"/>
    <property type="match status" value="1"/>
</dbReference>
<dbReference type="PANTHER" id="PTHR43076:SF1">
    <property type="entry name" value="LIPOYL SYNTHASE 2"/>
    <property type="match status" value="1"/>
</dbReference>
<evidence type="ECO:0000256" key="4">
    <source>
        <dbReference type="ARBA" id="ARBA00022691"/>
    </source>
</evidence>
<dbReference type="PANTHER" id="PTHR43076">
    <property type="entry name" value="FO SYNTHASE (COFH)"/>
    <property type="match status" value="1"/>
</dbReference>
<feature type="domain" description="Radical SAM core" evidence="8">
    <location>
        <begin position="66"/>
        <end position="310"/>
    </location>
</feature>
<keyword evidence="4" id="KW-0949">S-adenosyl-L-methionine</keyword>
<dbReference type="Gene3D" id="3.20.20.70">
    <property type="entry name" value="Aldolase class I"/>
    <property type="match status" value="1"/>
</dbReference>
<dbReference type="InterPro" id="IPR013785">
    <property type="entry name" value="Aldolase_TIM"/>
</dbReference>
<dbReference type="InterPro" id="IPR045567">
    <property type="entry name" value="CofH/MnqC-like_C"/>
</dbReference>
<dbReference type="SFLD" id="SFLDG01389">
    <property type="entry name" value="menaquinone_synthsis_involved"/>
    <property type="match status" value="1"/>
</dbReference>
<protein>
    <submittedName>
        <fullName evidence="9">5-amino-6-(D-ribitylamino)uracil--L-tyrosine 4-hydroxyphenyl transferase CofH</fullName>
        <ecNumber evidence="9">2.5.1.147</ecNumber>
    </submittedName>
</protein>
<evidence type="ECO:0000256" key="7">
    <source>
        <dbReference type="ARBA" id="ARBA00023014"/>
    </source>
</evidence>
<dbReference type="SFLD" id="SFLDG01388">
    <property type="entry name" value="7_8-didemethyl-8-hydroxy-5-dea"/>
    <property type="match status" value="1"/>
</dbReference>
<dbReference type="Pfam" id="PF04055">
    <property type="entry name" value="Radical_SAM"/>
    <property type="match status" value="1"/>
</dbReference>
<dbReference type="EMBL" id="JBHLZN010000004">
    <property type="protein sequence ID" value="MFB9887398.1"/>
    <property type="molecule type" value="Genomic_DNA"/>
</dbReference>
<dbReference type="Pfam" id="PF19288">
    <property type="entry name" value="CofH_C"/>
    <property type="match status" value="1"/>
</dbReference>
<dbReference type="InterPro" id="IPR058240">
    <property type="entry name" value="rSAM_sf"/>
</dbReference>
<dbReference type="NCBIfam" id="TIGR03551">
    <property type="entry name" value="F420_cofH"/>
    <property type="match status" value="1"/>
</dbReference>
<dbReference type="RefSeq" id="WP_051527876.1">
    <property type="nucleotide sequence ID" value="NZ_JBHLZN010000004.1"/>
</dbReference>
<dbReference type="PROSITE" id="PS51918">
    <property type="entry name" value="RADICAL_SAM"/>
    <property type="match status" value="1"/>
</dbReference>
<keyword evidence="6" id="KW-0408">Iron</keyword>
<sequence length="411" mass="45594">MSGIRVEGLNWMGVRPQIAALLEKALGGEALNQQEGLALFECLPREEEVLSRVADQVRQQRVGEQGSFVITRNINFTNVCNMGCSFCGFAKRKHEAGAELLSLEEVARRAREAWDRGATEVCIQGGLHPDIEGSHYRRILQAVKAEVPDIHIHAFSPFEIFYGARKSRLSYADFIQDLIEHGLGSMPGTAAEILDVEIRQQLTKDKLSTAAWVEIIGTAHRLGLPTTSTIMYGHVDQPRHWAAHIQLLADMQSRLKQEQPEARGFTEFVPLGFVHYESPLYTGRSEVRPGPTASENLRMHAVSRLMLQGKIDNIQASWVKLGPEYAERMLRSGANDLGGTLMNESISRAAGGKHGQEIVPADMVAMIRRAGLQPVRRNTLYQSLQHYRDEAALQGLHQRIPLLQVALGGAA</sequence>
<evidence type="ECO:0000256" key="2">
    <source>
        <dbReference type="ARBA" id="ARBA00022485"/>
    </source>
</evidence>
<evidence type="ECO:0000313" key="10">
    <source>
        <dbReference type="Proteomes" id="UP001589628"/>
    </source>
</evidence>
<accession>A0ABV5ZFL4</accession>
<keyword evidence="3 9" id="KW-0808">Transferase</keyword>
<dbReference type="InterPro" id="IPR007197">
    <property type="entry name" value="rSAM"/>
</dbReference>
<comment type="cofactor">
    <cofactor evidence="1">
        <name>[4Fe-4S] cluster</name>
        <dbReference type="ChEBI" id="CHEBI:49883"/>
    </cofactor>
</comment>
<proteinExistence type="inferred from homology"/>
<dbReference type="SFLD" id="SFLDS00029">
    <property type="entry name" value="Radical_SAM"/>
    <property type="match status" value="1"/>
</dbReference>
<keyword evidence="7" id="KW-0411">Iron-sulfur</keyword>
<dbReference type="GO" id="GO:0141093">
    <property type="term" value="F:5-amino-6-(D-ribitylamino)uracil--L-tyrosine 4-hydroxyphenyl transferase activity"/>
    <property type="evidence" value="ECO:0007669"/>
    <property type="project" value="UniProtKB-EC"/>
</dbReference>
<keyword evidence="2" id="KW-0004">4Fe-4S</keyword>
<evidence type="ECO:0000256" key="3">
    <source>
        <dbReference type="ARBA" id="ARBA00022679"/>
    </source>
</evidence>
<dbReference type="HAMAP" id="MF_01612">
    <property type="entry name" value="FO_synth_sub2"/>
    <property type="match status" value="1"/>
</dbReference>
<dbReference type="NCBIfam" id="TIGR00423">
    <property type="entry name" value="CofH family radical SAM protein"/>
    <property type="match status" value="1"/>
</dbReference>
<dbReference type="SFLD" id="SFLDG01064">
    <property type="entry name" value="F420__menaquinone_cofactor_bio"/>
    <property type="match status" value="1"/>
</dbReference>
<gene>
    <name evidence="9" type="primary">cofH</name>
    <name evidence="9" type="ORF">ACFFLH_13335</name>
</gene>
<organism evidence="9 10">
    <name type="scientific">Balneatrix alpica</name>
    <dbReference type="NCBI Taxonomy" id="75684"/>
    <lineage>
        <taxon>Bacteria</taxon>
        <taxon>Pseudomonadati</taxon>
        <taxon>Pseudomonadota</taxon>
        <taxon>Gammaproteobacteria</taxon>
        <taxon>Oceanospirillales</taxon>
        <taxon>Balneatrichaceae</taxon>
        <taxon>Balneatrix</taxon>
    </lineage>
</organism>
<keyword evidence="5" id="KW-0479">Metal-binding</keyword>
<dbReference type="Proteomes" id="UP001589628">
    <property type="component" value="Unassembled WGS sequence"/>
</dbReference>
<dbReference type="InterPro" id="IPR020050">
    <property type="entry name" value="FO_synthase_su2"/>
</dbReference>
<evidence type="ECO:0000259" key="8">
    <source>
        <dbReference type="PROSITE" id="PS51918"/>
    </source>
</evidence>
<comment type="caution">
    <text evidence="9">The sequence shown here is derived from an EMBL/GenBank/DDBJ whole genome shotgun (WGS) entry which is preliminary data.</text>
</comment>